<evidence type="ECO:0000313" key="12">
    <source>
        <dbReference type="Proteomes" id="UP000314987"/>
    </source>
</evidence>
<keyword evidence="12" id="KW-1185">Reference proteome</keyword>
<dbReference type="Pfam" id="PF00194">
    <property type="entry name" value="Carb_anhydrase"/>
    <property type="match status" value="1"/>
</dbReference>
<dbReference type="PROSITE" id="PS51144">
    <property type="entry name" value="ALPHA_CA_2"/>
    <property type="match status" value="1"/>
</dbReference>
<dbReference type="PANTHER" id="PTHR18952">
    <property type="entry name" value="CARBONIC ANHYDRASE"/>
    <property type="match status" value="1"/>
</dbReference>
<dbReference type="GO" id="GO:0045177">
    <property type="term" value="C:apical part of cell"/>
    <property type="evidence" value="ECO:0007669"/>
    <property type="project" value="TreeGrafter"/>
</dbReference>
<reference evidence="11" key="2">
    <citation type="submission" date="2025-08" db="UniProtKB">
        <authorList>
            <consortium name="Ensembl"/>
        </authorList>
    </citation>
    <scope>IDENTIFICATION</scope>
</reference>
<evidence type="ECO:0000256" key="2">
    <source>
        <dbReference type="ARBA" id="ARBA00010718"/>
    </source>
</evidence>
<protein>
    <recommendedName>
        <fullName evidence="5">Carbonic anhydrase 2</fullName>
        <ecNumber evidence="3">4.2.1.1</ecNumber>
    </recommendedName>
    <alternativeName>
        <fullName evidence="7">Carbonate dehydratase II</fullName>
    </alternativeName>
    <alternativeName>
        <fullName evidence="6">Carbonic anhydrase II</fullName>
    </alternativeName>
    <alternativeName>
        <fullName evidence="8">Cyanamide hydratase CA2</fullName>
    </alternativeName>
</protein>
<dbReference type="GO" id="GO:0005737">
    <property type="term" value="C:cytoplasm"/>
    <property type="evidence" value="ECO:0007669"/>
    <property type="project" value="TreeGrafter"/>
</dbReference>
<evidence type="ECO:0000256" key="9">
    <source>
        <dbReference type="ARBA" id="ARBA00048348"/>
    </source>
</evidence>
<dbReference type="Proteomes" id="UP000314987">
    <property type="component" value="Unassembled WGS sequence"/>
</dbReference>
<dbReference type="OMA" id="PSKHMVC"/>
<dbReference type="AlphaFoldDB" id="A0A4X2K249"/>
<dbReference type="STRING" id="29139.ENSVURP00010004091"/>
<feature type="domain" description="Alpha-carbonic anhydrase" evidence="10">
    <location>
        <begin position="1"/>
        <end position="192"/>
    </location>
</feature>
<dbReference type="GO" id="GO:0008270">
    <property type="term" value="F:zinc ion binding"/>
    <property type="evidence" value="ECO:0007669"/>
    <property type="project" value="InterPro"/>
</dbReference>
<comment type="cofactor">
    <cofactor evidence="1">
        <name>Zn(2+)</name>
        <dbReference type="ChEBI" id="CHEBI:29105"/>
    </cofactor>
</comment>
<evidence type="ECO:0000256" key="5">
    <source>
        <dbReference type="ARBA" id="ARBA00039351"/>
    </source>
</evidence>
<dbReference type="EC" id="4.2.1.1" evidence="3"/>
<dbReference type="GO" id="GO:0005886">
    <property type="term" value="C:plasma membrane"/>
    <property type="evidence" value="ECO:0007669"/>
    <property type="project" value="TreeGrafter"/>
</dbReference>
<organism evidence="11 12">
    <name type="scientific">Vombatus ursinus</name>
    <name type="common">Common wombat</name>
    <dbReference type="NCBI Taxonomy" id="29139"/>
    <lineage>
        <taxon>Eukaryota</taxon>
        <taxon>Metazoa</taxon>
        <taxon>Chordata</taxon>
        <taxon>Craniata</taxon>
        <taxon>Vertebrata</taxon>
        <taxon>Euteleostomi</taxon>
        <taxon>Mammalia</taxon>
        <taxon>Metatheria</taxon>
        <taxon>Diprotodontia</taxon>
        <taxon>Vombatidae</taxon>
        <taxon>Vombatus</taxon>
    </lineage>
</organism>
<evidence type="ECO:0000256" key="6">
    <source>
        <dbReference type="ARBA" id="ARBA00041956"/>
    </source>
</evidence>
<reference evidence="11" key="3">
    <citation type="submission" date="2025-09" db="UniProtKB">
        <authorList>
            <consortium name="Ensembl"/>
        </authorList>
    </citation>
    <scope>IDENTIFICATION</scope>
</reference>
<sequence length="192" mass="21769">MQLIVNNGHSFNVVFDDSTDRLVLCGGPVIGNYSWIQFHFPWGSNGNQSSEHFLDGKQHAAELHLDDGLAVVGIFLEMGTAKPRLQKVIDVLSKIQTKGEESVFTDFNPTCLLPKSLEFYTYQDSLTTPSLLECVIWIVLQEYICLSQEQMAKFYSLYFTSAGESPSKHMVCNWYPTQPLLCKAEKFKPNFQ</sequence>
<reference evidence="12" key="1">
    <citation type="submission" date="2018-12" db="EMBL/GenBank/DDBJ databases">
        <authorList>
            <person name="Yazar S."/>
        </authorList>
    </citation>
    <scope>NUCLEOTIDE SEQUENCE [LARGE SCALE GENOMIC DNA]</scope>
</reference>
<dbReference type="PANTHER" id="PTHR18952:SF120">
    <property type="entry name" value="CARBONIC ANHYDRASE 2"/>
    <property type="match status" value="1"/>
</dbReference>
<comment type="similarity">
    <text evidence="2">Belongs to the alpha-carbonic anhydrase family.</text>
</comment>
<dbReference type="InterPro" id="IPR001148">
    <property type="entry name" value="CA_dom"/>
</dbReference>
<dbReference type="InterPro" id="IPR023561">
    <property type="entry name" value="Carbonic_anhydrase_a-class"/>
</dbReference>
<dbReference type="GO" id="GO:0004089">
    <property type="term" value="F:carbonate dehydratase activity"/>
    <property type="evidence" value="ECO:0007669"/>
    <property type="project" value="UniProtKB-EC"/>
</dbReference>
<evidence type="ECO:0000256" key="3">
    <source>
        <dbReference type="ARBA" id="ARBA00012925"/>
    </source>
</evidence>
<evidence type="ECO:0000256" key="8">
    <source>
        <dbReference type="ARBA" id="ARBA00042769"/>
    </source>
</evidence>
<accession>A0A4X2K249</accession>
<dbReference type="GeneTree" id="ENSGT00940000160385"/>
<dbReference type="SUPFAM" id="SSF51069">
    <property type="entry name" value="Carbonic anhydrase"/>
    <property type="match status" value="1"/>
</dbReference>
<evidence type="ECO:0000256" key="7">
    <source>
        <dbReference type="ARBA" id="ARBA00041971"/>
    </source>
</evidence>
<dbReference type="Ensembl" id="ENSVURT00010004652.1">
    <property type="protein sequence ID" value="ENSVURP00010004091.1"/>
    <property type="gene ID" value="ENSVURG00010003261.1"/>
</dbReference>
<name>A0A4X2K249_VOMUR</name>
<comment type="catalytic activity">
    <reaction evidence="9">
        <text>hydrogencarbonate + H(+) = CO2 + H2O</text>
        <dbReference type="Rhea" id="RHEA:10748"/>
        <dbReference type="ChEBI" id="CHEBI:15377"/>
        <dbReference type="ChEBI" id="CHEBI:15378"/>
        <dbReference type="ChEBI" id="CHEBI:16526"/>
        <dbReference type="ChEBI" id="CHEBI:17544"/>
        <dbReference type="EC" id="4.2.1.1"/>
    </reaction>
</comment>
<keyword evidence="4" id="KW-0456">Lyase</keyword>
<evidence type="ECO:0000256" key="1">
    <source>
        <dbReference type="ARBA" id="ARBA00001947"/>
    </source>
</evidence>
<evidence type="ECO:0000313" key="11">
    <source>
        <dbReference type="Ensembl" id="ENSVURP00010004091.1"/>
    </source>
</evidence>
<evidence type="ECO:0000259" key="10">
    <source>
        <dbReference type="PROSITE" id="PS51144"/>
    </source>
</evidence>
<dbReference type="InterPro" id="IPR036398">
    <property type="entry name" value="CA_dom_sf"/>
</dbReference>
<dbReference type="GO" id="GO:0051453">
    <property type="term" value="P:regulation of intracellular pH"/>
    <property type="evidence" value="ECO:0007669"/>
    <property type="project" value="TreeGrafter"/>
</dbReference>
<dbReference type="SMART" id="SM01057">
    <property type="entry name" value="Carb_anhydrase"/>
    <property type="match status" value="1"/>
</dbReference>
<proteinExistence type="inferred from homology"/>
<dbReference type="GO" id="GO:0015670">
    <property type="term" value="P:carbon dioxide transport"/>
    <property type="evidence" value="ECO:0007669"/>
    <property type="project" value="TreeGrafter"/>
</dbReference>
<evidence type="ECO:0000256" key="4">
    <source>
        <dbReference type="ARBA" id="ARBA00023239"/>
    </source>
</evidence>
<dbReference type="Gene3D" id="3.10.200.10">
    <property type="entry name" value="Alpha carbonic anhydrase"/>
    <property type="match status" value="1"/>
</dbReference>